<feature type="transmembrane region" description="Helical" evidence="1">
    <location>
        <begin position="12"/>
        <end position="34"/>
    </location>
</feature>
<dbReference type="Proteomes" id="UP000626656">
    <property type="component" value="Unassembled WGS sequence"/>
</dbReference>
<protein>
    <submittedName>
        <fullName evidence="2">Uncharacterized protein</fullName>
    </submittedName>
</protein>
<sequence>MNFVGCFSKTFWVFYGCFRWVLFYQVGDFLVGLCKGLFKQMRSLGGCYAQ</sequence>
<evidence type="ECO:0000313" key="3">
    <source>
        <dbReference type="Proteomes" id="UP000626656"/>
    </source>
</evidence>
<proteinExistence type="predicted"/>
<keyword evidence="1" id="KW-0812">Transmembrane</keyword>
<keyword evidence="1" id="KW-1133">Transmembrane helix</keyword>
<accession>A0ABM8M9C2</accession>
<gene>
    <name evidence="2" type="ORF">AZO1586I_1648</name>
</gene>
<reference evidence="2 3" key="1">
    <citation type="submission" date="2020-05" db="EMBL/GenBank/DDBJ databases">
        <authorList>
            <person name="Petersen J."/>
            <person name="Sayavedra L."/>
        </authorList>
    </citation>
    <scope>NUCLEOTIDE SEQUENCE [LARGE SCALE GENOMIC DNA]</scope>
    <source>
        <strain evidence="2">B azoricus SOX ET2 1586I</strain>
    </source>
</reference>
<keyword evidence="3" id="KW-1185">Reference proteome</keyword>
<keyword evidence="1" id="KW-0472">Membrane</keyword>
<evidence type="ECO:0000256" key="1">
    <source>
        <dbReference type="SAM" id="Phobius"/>
    </source>
</evidence>
<dbReference type="EMBL" id="CAHJWF010000341">
    <property type="protein sequence ID" value="CAB5506650.1"/>
    <property type="molecule type" value="Genomic_DNA"/>
</dbReference>
<organism evidence="2 3">
    <name type="scientific">Bathymodiolus thermophilus thioautotrophic gill symbiont</name>
    <dbReference type="NCBI Taxonomy" id="2360"/>
    <lineage>
        <taxon>Bacteria</taxon>
        <taxon>Pseudomonadati</taxon>
        <taxon>Pseudomonadota</taxon>
        <taxon>Gammaproteobacteria</taxon>
        <taxon>sulfur-oxidizing symbionts</taxon>
    </lineage>
</organism>
<comment type="caution">
    <text evidence="2">The sequence shown here is derived from an EMBL/GenBank/DDBJ whole genome shotgun (WGS) entry which is preliminary data.</text>
</comment>
<evidence type="ECO:0000313" key="2">
    <source>
        <dbReference type="EMBL" id="CAB5506650.1"/>
    </source>
</evidence>
<name>A0ABM8M9C2_9GAMM</name>